<feature type="domain" description="Polymerase nucleotidyl transferase" evidence="8">
    <location>
        <begin position="29"/>
        <end position="78"/>
    </location>
</feature>
<dbReference type="Proteomes" id="UP000251942">
    <property type="component" value="Unassembled WGS sequence"/>
</dbReference>
<dbReference type="STRING" id="453.Lfee_2144"/>
<evidence type="ECO:0000256" key="4">
    <source>
        <dbReference type="ARBA" id="ARBA00035252"/>
    </source>
</evidence>
<evidence type="ECO:0000313" key="13">
    <source>
        <dbReference type="Proteomes" id="UP000251942"/>
    </source>
</evidence>
<dbReference type="Gene3D" id="3.30.460.10">
    <property type="entry name" value="Beta Polymerase, domain 2"/>
    <property type="match status" value="1"/>
</dbReference>
<evidence type="ECO:0000313" key="11">
    <source>
        <dbReference type="EMBL" id="SPX62537.1"/>
    </source>
</evidence>
<comment type="catalytic activity">
    <reaction evidence="6 7">
        <text>streptomycin + ATP = 3''-O-adenylylstreptomycin + diphosphate</text>
        <dbReference type="Rhea" id="RHEA:20245"/>
        <dbReference type="ChEBI" id="CHEBI:30616"/>
        <dbReference type="ChEBI" id="CHEBI:33019"/>
        <dbReference type="ChEBI" id="CHEBI:58007"/>
        <dbReference type="ChEBI" id="CHEBI:58605"/>
        <dbReference type="EC" id="2.7.7.47"/>
    </reaction>
</comment>
<dbReference type="Pfam" id="PF13427">
    <property type="entry name" value="AadA_C"/>
    <property type="match status" value="1"/>
</dbReference>
<dbReference type="EMBL" id="LNYB01000081">
    <property type="protein sequence ID" value="KTC96346.1"/>
    <property type="molecule type" value="Genomic_DNA"/>
</dbReference>
<protein>
    <recommendedName>
        <fullName evidence="4 7">Aminoglycoside (3'') (9) adenylyltransferase</fullName>
        <ecNumber evidence="3 7">2.7.7.47</ecNumber>
    </recommendedName>
</protein>
<keyword evidence="7 10" id="KW-0548">Nucleotidyltransferase</keyword>
<dbReference type="GO" id="GO:0070566">
    <property type="term" value="F:adenylyltransferase activity"/>
    <property type="evidence" value="ECO:0007669"/>
    <property type="project" value="InterPro"/>
</dbReference>
<dbReference type="EC" id="2.7.7.47" evidence="3 7"/>
<dbReference type="RefSeq" id="WP_256593838.1">
    <property type="nucleotide sequence ID" value="NZ_UASS01000039.1"/>
</dbReference>
<evidence type="ECO:0000313" key="12">
    <source>
        <dbReference type="Proteomes" id="UP000054698"/>
    </source>
</evidence>
<keyword evidence="1 7" id="KW-0808">Transferase</keyword>
<dbReference type="InterPro" id="IPR002934">
    <property type="entry name" value="Polymerase_NTP_transf_dom"/>
</dbReference>
<reference evidence="10 12" key="1">
    <citation type="submission" date="2015-11" db="EMBL/GenBank/DDBJ databases">
        <title>Genomic analysis of 38 Legionella species identifies large and diverse effector repertoires.</title>
        <authorList>
            <person name="Burstein D."/>
            <person name="Amaro F."/>
            <person name="Zusman T."/>
            <person name="Lifshitz Z."/>
            <person name="Cohen O."/>
            <person name="Gilbert J.A."/>
            <person name="Pupko T."/>
            <person name="Shuman H.A."/>
            <person name="Segal G."/>
        </authorList>
    </citation>
    <scope>NUCLEOTIDE SEQUENCE [LARGE SCALE GENOMIC DNA]</scope>
    <source>
        <strain evidence="10 12">WO-44C</strain>
    </source>
</reference>
<feature type="domain" description="Adenylyltransferase AadA C-terminal" evidence="9">
    <location>
        <begin position="154"/>
        <end position="254"/>
    </location>
</feature>
<dbReference type="GO" id="GO:0005524">
    <property type="term" value="F:ATP binding"/>
    <property type="evidence" value="ECO:0007669"/>
    <property type="project" value="UniProtKB-KW"/>
</dbReference>
<dbReference type="NCBIfam" id="NF010309">
    <property type="entry name" value="PRK13746.1"/>
    <property type="match status" value="1"/>
</dbReference>
<evidence type="ECO:0000256" key="1">
    <source>
        <dbReference type="ARBA" id="ARBA00022679"/>
    </source>
</evidence>
<dbReference type="EMBL" id="UASS01000039">
    <property type="protein sequence ID" value="SPX62537.1"/>
    <property type="molecule type" value="Genomic_DNA"/>
</dbReference>
<dbReference type="InterPro" id="IPR024172">
    <property type="entry name" value="AadA/Aad9"/>
</dbReference>
<evidence type="ECO:0000256" key="3">
    <source>
        <dbReference type="ARBA" id="ARBA00035126"/>
    </source>
</evidence>
<dbReference type="InterPro" id="IPR025184">
    <property type="entry name" value="AadA_C"/>
</dbReference>
<dbReference type="AlphaFoldDB" id="A0A0W0TL65"/>
<evidence type="ECO:0000313" key="10">
    <source>
        <dbReference type="EMBL" id="KTC96346.1"/>
    </source>
</evidence>
<dbReference type="CDD" id="cd05403">
    <property type="entry name" value="NT_KNTase_like"/>
    <property type="match status" value="1"/>
</dbReference>
<dbReference type="PATRIC" id="fig|453.4.peg.2347"/>
<evidence type="ECO:0000259" key="9">
    <source>
        <dbReference type="Pfam" id="PF13427"/>
    </source>
</evidence>
<dbReference type="GO" id="GO:0009012">
    <property type="term" value="F:aminoglycoside 3''-adenylyltransferase activity"/>
    <property type="evidence" value="ECO:0007669"/>
    <property type="project" value="UniProtKB-EC"/>
</dbReference>
<keyword evidence="12" id="KW-1185">Reference proteome</keyword>
<dbReference type="InterPro" id="IPR043519">
    <property type="entry name" value="NT_sf"/>
</dbReference>
<keyword evidence="7" id="KW-0547">Nucleotide-binding</keyword>
<proteinExistence type="predicted"/>
<dbReference type="Pfam" id="PF01909">
    <property type="entry name" value="NTP_transf_2"/>
    <property type="match status" value="1"/>
</dbReference>
<dbReference type="SUPFAM" id="SSF81301">
    <property type="entry name" value="Nucleotidyltransferase"/>
    <property type="match status" value="1"/>
</dbReference>
<sequence length="287" mass="32830">MTPMYSPDMQQQLKDSLELLKMILGSDLLGVYLYGSSLVGGLQKYSDIDLFVVTRRATTSEEKARLIADLLQISGIYMKSSKLPIEMTLVEKAAINPWRYPPHFDFQYGDWLRQSFEKGIIEPWVTHEMPDLALIVTQVLLKSQTLSGLEPERLLAPVPYHDFIKAMLHDLNRLAMDLEHDTRNVLLTYARIWSTLETNAIRSKPAAADWVMNHLPKGYQPVMQRAKSICIGVENEYWDDVKVLIKSCADFMANKINERASLINFEDPKLIKLHEEPLPGDSSFCSR</sequence>
<evidence type="ECO:0000256" key="2">
    <source>
        <dbReference type="ARBA" id="ARBA00023251"/>
    </source>
</evidence>
<evidence type="ECO:0000256" key="6">
    <source>
        <dbReference type="ARBA" id="ARBA00048566"/>
    </source>
</evidence>
<gene>
    <name evidence="10" type="primary">ant1</name>
    <name evidence="10" type="ORF">Lfee_2144</name>
    <name evidence="11" type="ORF">NCTC12022_03298</name>
</gene>
<name>A0A0W0TL65_9GAMM</name>
<dbReference type="GO" id="GO:0046677">
    <property type="term" value="P:response to antibiotic"/>
    <property type="evidence" value="ECO:0007669"/>
    <property type="project" value="UniProtKB-KW"/>
</dbReference>
<dbReference type="PIRSF" id="PIRSF000819">
    <property type="entry name" value="Streptomycin_3-adenylyltransf"/>
    <property type="match status" value="1"/>
</dbReference>
<keyword evidence="2 7" id="KW-0046">Antibiotic resistance</keyword>
<reference evidence="11 13" key="2">
    <citation type="submission" date="2018-06" db="EMBL/GenBank/DDBJ databases">
        <authorList>
            <consortium name="Pathogen Informatics"/>
            <person name="Doyle S."/>
        </authorList>
    </citation>
    <scope>NUCLEOTIDE SEQUENCE [LARGE SCALE GENOMIC DNA]</scope>
    <source>
        <strain evidence="11 13">NCTC12022</strain>
    </source>
</reference>
<keyword evidence="7" id="KW-0067">ATP-binding</keyword>
<evidence type="ECO:0000256" key="5">
    <source>
        <dbReference type="ARBA" id="ARBA00047831"/>
    </source>
</evidence>
<accession>A0A0W0TL65</accession>
<dbReference type="Proteomes" id="UP000054698">
    <property type="component" value="Unassembled WGS sequence"/>
</dbReference>
<evidence type="ECO:0000256" key="7">
    <source>
        <dbReference type="PIRNR" id="PIRNR000819"/>
    </source>
</evidence>
<comment type="catalytic activity">
    <reaction evidence="5 7">
        <text>spectinomycin + ATP = 9-O-adenylylspectinomycin + diphosphate</text>
        <dbReference type="Rhea" id="RHEA:63228"/>
        <dbReference type="ChEBI" id="CHEBI:30616"/>
        <dbReference type="ChEBI" id="CHEBI:33019"/>
        <dbReference type="ChEBI" id="CHEBI:146260"/>
        <dbReference type="ChEBI" id="CHEBI:146261"/>
    </reaction>
</comment>
<evidence type="ECO:0000259" key="8">
    <source>
        <dbReference type="Pfam" id="PF01909"/>
    </source>
</evidence>
<organism evidence="10 12">
    <name type="scientific">Legionella feeleii</name>
    <dbReference type="NCBI Taxonomy" id="453"/>
    <lineage>
        <taxon>Bacteria</taxon>
        <taxon>Pseudomonadati</taxon>
        <taxon>Pseudomonadota</taxon>
        <taxon>Gammaproteobacteria</taxon>
        <taxon>Legionellales</taxon>
        <taxon>Legionellaceae</taxon>
        <taxon>Legionella</taxon>
    </lineage>
</organism>